<accession>A0A8S3TWB5</accession>
<proteinExistence type="predicted"/>
<feature type="compositionally biased region" description="Polar residues" evidence="1">
    <location>
        <begin position="33"/>
        <end position="43"/>
    </location>
</feature>
<gene>
    <name evidence="2" type="ORF">MEDL_45761</name>
</gene>
<name>A0A8S3TWB5_MYTED</name>
<dbReference type="AlphaFoldDB" id="A0A8S3TWB5"/>
<sequence>MVYERYCTKRTQNRDEGKQTDREKQDRYPEPNQIHTLPQNIKETSIENKVRNDKEEKGKVISTQSTSISAPQKTAETTANGGTFDMNSELALKRVKWENKFPTFSLQNASSKDCFISERKYQFSRLNKSSGKNSYIPKRKSDKVSKIYTENYCTTRTQKGMSKSNQK</sequence>
<feature type="compositionally biased region" description="Polar residues" evidence="1">
    <location>
        <begin position="61"/>
        <end position="81"/>
    </location>
</feature>
<dbReference type="OrthoDB" id="6191404at2759"/>
<feature type="region of interest" description="Disordered" evidence="1">
    <location>
        <begin position="1"/>
        <end position="84"/>
    </location>
</feature>
<evidence type="ECO:0000256" key="1">
    <source>
        <dbReference type="SAM" id="MobiDB-lite"/>
    </source>
</evidence>
<protein>
    <submittedName>
        <fullName evidence="2">Uncharacterized protein</fullName>
    </submittedName>
</protein>
<evidence type="ECO:0000313" key="3">
    <source>
        <dbReference type="Proteomes" id="UP000683360"/>
    </source>
</evidence>
<organism evidence="2 3">
    <name type="scientific">Mytilus edulis</name>
    <name type="common">Blue mussel</name>
    <dbReference type="NCBI Taxonomy" id="6550"/>
    <lineage>
        <taxon>Eukaryota</taxon>
        <taxon>Metazoa</taxon>
        <taxon>Spiralia</taxon>
        <taxon>Lophotrochozoa</taxon>
        <taxon>Mollusca</taxon>
        <taxon>Bivalvia</taxon>
        <taxon>Autobranchia</taxon>
        <taxon>Pteriomorphia</taxon>
        <taxon>Mytilida</taxon>
        <taxon>Mytiloidea</taxon>
        <taxon>Mytilidae</taxon>
        <taxon>Mytilinae</taxon>
        <taxon>Mytilus</taxon>
    </lineage>
</organism>
<feature type="compositionally biased region" description="Basic and acidic residues" evidence="1">
    <location>
        <begin position="12"/>
        <end position="29"/>
    </location>
</feature>
<evidence type="ECO:0000313" key="2">
    <source>
        <dbReference type="EMBL" id="CAG2233082.1"/>
    </source>
</evidence>
<comment type="caution">
    <text evidence="2">The sequence shown here is derived from an EMBL/GenBank/DDBJ whole genome shotgun (WGS) entry which is preliminary data.</text>
</comment>
<keyword evidence="3" id="KW-1185">Reference proteome</keyword>
<reference evidence="2" key="1">
    <citation type="submission" date="2021-03" db="EMBL/GenBank/DDBJ databases">
        <authorList>
            <person name="Bekaert M."/>
        </authorList>
    </citation>
    <scope>NUCLEOTIDE SEQUENCE</scope>
</reference>
<dbReference type="EMBL" id="CAJPWZ010002199">
    <property type="protein sequence ID" value="CAG2233082.1"/>
    <property type="molecule type" value="Genomic_DNA"/>
</dbReference>
<feature type="compositionally biased region" description="Basic and acidic residues" evidence="1">
    <location>
        <begin position="44"/>
        <end position="59"/>
    </location>
</feature>
<dbReference type="Proteomes" id="UP000683360">
    <property type="component" value="Unassembled WGS sequence"/>
</dbReference>